<proteinExistence type="predicted"/>
<gene>
    <name evidence="1" type="primary">SMY2_1</name>
    <name evidence="1" type="ORF">DSO57_1016862</name>
</gene>
<comment type="caution">
    <text evidence="1">The sequence shown here is derived from an EMBL/GenBank/DDBJ whole genome shotgun (WGS) entry which is preliminary data.</text>
</comment>
<evidence type="ECO:0000313" key="2">
    <source>
        <dbReference type="Proteomes" id="UP001165960"/>
    </source>
</evidence>
<sequence>MANGYNYIQDPTQNNYPVSPLNDPSWPGSQQPVLDSYNTEAPTSAPEAPVALLEQLQLQDPEPEAPQKPATPPPSKPKTKKNPKSVEVATPETRPEPSQPAPWQNTSKPTKSFLQIQKEEEAEKSRAQASPEVRRYADTVVKQPASSWGTPQRTPPVSNSSQATASSKEKPKSKPKINPNNPPPPSDKFLNWCKLMLRGLIEVKVDDVITMLLGFPLDPPPHFKEIVQEMFYEQRSKGNQQLVDSHKFAQEFIIRRKVDCGLLTADALPTPSLKPPQPSSSASNANDSFQVVSKKTRKRAN</sequence>
<dbReference type="EMBL" id="QTSX02006459">
    <property type="protein sequence ID" value="KAJ9054226.1"/>
    <property type="molecule type" value="Genomic_DNA"/>
</dbReference>
<organism evidence="1 2">
    <name type="scientific">Entomophthora muscae</name>
    <dbReference type="NCBI Taxonomy" id="34485"/>
    <lineage>
        <taxon>Eukaryota</taxon>
        <taxon>Fungi</taxon>
        <taxon>Fungi incertae sedis</taxon>
        <taxon>Zoopagomycota</taxon>
        <taxon>Entomophthoromycotina</taxon>
        <taxon>Entomophthoromycetes</taxon>
        <taxon>Entomophthorales</taxon>
        <taxon>Entomophthoraceae</taxon>
        <taxon>Entomophthora</taxon>
    </lineage>
</organism>
<accession>A0ACC2RVU0</accession>
<reference evidence="1" key="1">
    <citation type="submission" date="2022-04" db="EMBL/GenBank/DDBJ databases">
        <title>Genome of the entomopathogenic fungus Entomophthora muscae.</title>
        <authorList>
            <person name="Elya C."/>
            <person name="Lovett B.R."/>
            <person name="Lee E."/>
            <person name="Macias A.M."/>
            <person name="Hajek A.E."/>
            <person name="De Bivort B.L."/>
            <person name="Kasson M.T."/>
            <person name="De Fine Licht H.H."/>
            <person name="Stajich J.E."/>
        </authorList>
    </citation>
    <scope>NUCLEOTIDE SEQUENCE</scope>
    <source>
        <strain evidence="1">Berkeley</strain>
    </source>
</reference>
<dbReference type="Proteomes" id="UP001165960">
    <property type="component" value="Unassembled WGS sequence"/>
</dbReference>
<evidence type="ECO:0000313" key="1">
    <source>
        <dbReference type="EMBL" id="KAJ9054226.1"/>
    </source>
</evidence>
<keyword evidence="2" id="KW-1185">Reference proteome</keyword>
<name>A0ACC2RVU0_9FUNG</name>
<protein>
    <submittedName>
        <fullName evidence="1">Kinesin-like protein</fullName>
    </submittedName>
</protein>